<feature type="region of interest" description="Disordered" evidence="3">
    <location>
        <begin position="449"/>
        <end position="495"/>
    </location>
</feature>
<dbReference type="PANTHER" id="PTHR34224:SF8">
    <property type="entry name" value="INTERACTOR OF CONSTITUTIVE ACTIVE ROPS 1"/>
    <property type="match status" value="1"/>
</dbReference>
<organism evidence="4 5">
    <name type="scientific">Brassica campestris</name>
    <name type="common">Field mustard</name>
    <dbReference type="NCBI Taxonomy" id="3711"/>
    <lineage>
        <taxon>Eukaryota</taxon>
        <taxon>Viridiplantae</taxon>
        <taxon>Streptophyta</taxon>
        <taxon>Embryophyta</taxon>
        <taxon>Tracheophyta</taxon>
        <taxon>Spermatophyta</taxon>
        <taxon>Magnoliopsida</taxon>
        <taxon>eudicotyledons</taxon>
        <taxon>Gunneridae</taxon>
        <taxon>Pentapetalae</taxon>
        <taxon>rosids</taxon>
        <taxon>malvids</taxon>
        <taxon>Brassicales</taxon>
        <taxon>Brassicaceae</taxon>
        <taxon>Brassiceae</taxon>
        <taxon>Brassica</taxon>
    </lineage>
</organism>
<dbReference type="InParanoid" id="M4DJD9"/>
<feature type="compositionally biased region" description="Low complexity" evidence="3">
    <location>
        <begin position="165"/>
        <end position="176"/>
    </location>
</feature>
<feature type="compositionally biased region" description="Polar residues" evidence="3">
    <location>
        <begin position="177"/>
        <end position="191"/>
    </location>
</feature>
<dbReference type="Proteomes" id="UP000011750">
    <property type="component" value="Chromosome A08"/>
</dbReference>
<sequence>MSYLLLVSSGFRLSELWSAINRSRVLVLESRRGCGKDGAVKTSVVVSFSPGDGGFQSSVAAGPCLRGGEAFSVPPSLALVPGMCCSVMFSSEESEALRWKGYDACDGFLWVMRLTVTTDEISPRRLILSVFRTQKMMAVMTRGAIDAWFAPVFRRVSELSHGQASRLRTSSSTSHSNHPNRLLTTDRSSNKLGADRKSPRSGGGPPLGQKKLGGRISDLESQLGQAQEELRLLKDQLANAEAVKKQAQEELHEDTKSTKPNPLDGAEGSASEAEAIDRDEIPGDVEKETDVFEVPVEKIAIVEEEEDEKLVDEVKMLKARLYDMEKEHESLGKENESLKNQLTDSASEMSNVRAKEDEMASKVSQIGEELEESRADTAQLKEKLESMEEAKEALESEMKKLRVQTEQWRKAADAAAAVLSGETEMNGRDPSGGLFDPSAVVGFMDDTDDGFGSGKRKSSGKKMFGDLWKKKGHNLNRTESVRKKSTKKRREREKDKETVFVRYPFEESKHLFSSSHKGEEDKKKIRLKLGFHLSLR</sequence>
<feature type="region of interest" description="Disordered" evidence="3">
    <location>
        <begin position="243"/>
        <end position="290"/>
    </location>
</feature>
<evidence type="ECO:0000256" key="2">
    <source>
        <dbReference type="ARBA" id="ARBA00023054"/>
    </source>
</evidence>
<feature type="compositionally biased region" description="Polar residues" evidence="3">
    <location>
        <begin position="338"/>
        <end position="350"/>
    </location>
</feature>
<feature type="region of interest" description="Disordered" evidence="3">
    <location>
        <begin position="164"/>
        <end position="213"/>
    </location>
</feature>
<dbReference type="HOGENOM" id="CLU_508412_0_0_1"/>
<reference evidence="4 5" key="2">
    <citation type="journal article" date="2018" name="Hortic Res">
        <title>Improved Brassica rapa reference genome by single-molecule sequencing and chromosome conformation capture technologies.</title>
        <authorList>
            <person name="Zhang L."/>
            <person name="Cai X."/>
            <person name="Wu J."/>
            <person name="Liu M."/>
            <person name="Grob S."/>
            <person name="Cheng F."/>
            <person name="Liang J."/>
            <person name="Cai C."/>
            <person name="Liu Z."/>
            <person name="Liu B."/>
            <person name="Wang F."/>
            <person name="Li S."/>
            <person name="Liu F."/>
            <person name="Li X."/>
            <person name="Cheng L."/>
            <person name="Yang W."/>
            <person name="Li M.H."/>
            <person name="Grossniklaus U."/>
            <person name="Zheng H."/>
            <person name="Wang X."/>
        </authorList>
    </citation>
    <scope>NUCLEOTIDE SEQUENCE [LARGE SCALE GENOMIC DNA]</scope>
    <source>
        <strain evidence="4 5">cv. Chiifu-401-42</strain>
    </source>
</reference>
<evidence type="ECO:0000313" key="4">
    <source>
        <dbReference type="EnsemblPlants" id="Bra016617.1-P"/>
    </source>
</evidence>
<dbReference type="EnsemblPlants" id="Bra016617.1">
    <property type="protein sequence ID" value="Bra016617.1-P"/>
    <property type="gene ID" value="Bra016617"/>
</dbReference>
<proteinExistence type="inferred from homology"/>
<keyword evidence="2" id="KW-0175">Coiled coil</keyword>
<comment type="similarity">
    <text evidence="1">Belongs to the ICR family.</text>
</comment>
<feature type="compositionally biased region" description="Basic and acidic residues" evidence="3">
    <location>
        <begin position="328"/>
        <end position="337"/>
    </location>
</feature>
<dbReference type="AlphaFoldDB" id="M4DJD9"/>
<reference evidence="4" key="3">
    <citation type="submission" date="2023-03" db="UniProtKB">
        <authorList>
            <consortium name="EnsemblPlants"/>
        </authorList>
    </citation>
    <scope>IDENTIFICATION</scope>
    <source>
        <strain evidence="4">cv. Chiifu-401-42</strain>
    </source>
</reference>
<dbReference type="PANTHER" id="PTHR34224">
    <property type="entry name" value="INTERACTOR OF CONSTITUTIVE ACTIVE ROPS 2, CHLOROPLASTIC-RELATED"/>
    <property type="match status" value="1"/>
</dbReference>
<feature type="compositionally biased region" description="Basic and acidic residues" evidence="3">
    <location>
        <begin position="243"/>
        <end position="257"/>
    </location>
</feature>
<reference evidence="4 5" key="1">
    <citation type="journal article" date="2011" name="Nat. Genet.">
        <title>The genome of the mesopolyploid crop species Brassica rapa.</title>
        <authorList>
            <consortium name="Brassica rapa Genome Sequencing Project Consortium"/>
            <person name="Wang X."/>
            <person name="Wang H."/>
            <person name="Wang J."/>
            <person name="Sun R."/>
            <person name="Wu J."/>
            <person name="Liu S."/>
            <person name="Bai Y."/>
            <person name="Mun J.H."/>
            <person name="Bancroft I."/>
            <person name="Cheng F."/>
            <person name="Huang S."/>
            <person name="Li X."/>
            <person name="Hua W."/>
            <person name="Wang J."/>
            <person name="Wang X."/>
            <person name="Freeling M."/>
            <person name="Pires J.C."/>
            <person name="Paterson A.H."/>
            <person name="Chalhoub B."/>
            <person name="Wang B."/>
            <person name="Hayward A."/>
            <person name="Sharpe A.G."/>
            <person name="Park B.S."/>
            <person name="Weisshaar B."/>
            <person name="Liu B."/>
            <person name="Li B."/>
            <person name="Liu B."/>
            <person name="Tong C."/>
            <person name="Song C."/>
            <person name="Duran C."/>
            <person name="Peng C."/>
            <person name="Geng C."/>
            <person name="Koh C."/>
            <person name="Lin C."/>
            <person name="Edwards D."/>
            <person name="Mu D."/>
            <person name="Shen D."/>
            <person name="Soumpourou E."/>
            <person name="Li F."/>
            <person name="Fraser F."/>
            <person name="Conant G."/>
            <person name="Lassalle G."/>
            <person name="King G.J."/>
            <person name="Bonnema G."/>
            <person name="Tang H."/>
            <person name="Wang H."/>
            <person name="Belcram H."/>
            <person name="Zhou H."/>
            <person name="Hirakawa H."/>
            <person name="Abe H."/>
            <person name="Guo H."/>
            <person name="Wang H."/>
            <person name="Jin H."/>
            <person name="Parkin I.A."/>
            <person name="Batley J."/>
            <person name="Kim J.S."/>
            <person name="Just J."/>
            <person name="Li J."/>
            <person name="Xu J."/>
            <person name="Deng J."/>
            <person name="Kim J.A."/>
            <person name="Li J."/>
            <person name="Yu J."/>
            <person name="Meng J."/>
            <person name="Wang J."/>
            <person name="Min J."/>
            <person name="Poulain J."/>
            <person name="Wang J."/>
            <person name="Hatakeyama K."/>
            <person name="Wu K."/>
            <person name="Wang L."/>
            <person name="Fang L."/>
            <person name="Trick M."/>
            <person name="Links M.G."/>
            <person name="Zhao M."/>
            <person name="Jin M."/>
            <person name="Ramchiary N."/>
            <person name="Drou N."/>
            <person name="Berkman P.J."/>
            <person name="Cai Q."/>
            <person name="Huang Q."/>
            <person name="Li R."/>
            <person name="Tabata S."/>
            <person name="Cheng S."/>
            <person name="Zhang S."/>
            <person name="Zhang S."/>
            <person name="Huang S."/>
            <person name="Sato S."/>
            <person name="Sun S."/>
            <person name="Kwon S.J."/>
            <person name="Choi S.R."/>
            <person name="Lee T.H."/>
            <person name="Fan W."/>
            <person name="Zhao X."/>
            <person name="Tan X."/>
            <person name="Xu X."/>
            <person name="Wang Y."/>
            <person name="Qiu Y."/>
            <person name="Yin Y."/>
            <person name="Li Y."/>
            <person name="Du Y."/>
            <person name="Liao Y."/>
            <person name="Lim Y."/>
            <person name="Narusaka Y."/>
            <person name="Wang Y."/>
            <person name="Wang Z."/>
            <person name="Li Z."/>
            <person name="Wang Z."/>
            <person name="Xiong Z."/>
            <person name="Zhang Z."/>
        </authorList>
    </citation>
    <scope>NUCLEOTIDE SEQUENCE [LARGE SCALE GENOMIC DNA]</scope>
    <source>
        <strain evidence="4 5">cv. Chiifu-401-42</strain>
    </source>
</reference>
<keyword evidence="5" id="KW-1185">Reference proteome</keyword>
<protein>
    <submittedName>
        <fullName evidence="4">Uncharacterized protein</fullName>
    </submittedName>
</protein>
<evidence type="ECO:0000256" key="1">
    <source>
        <dbReference type="ARBA" id="ARBA00009778"/>
    </source>
</evidence>
<name>M4DJD9_BRACM</name>
<dbReference type="Gramene" id="Bra016617.1">
    <property type="protein sequence ID" value="Bra016617.1-P"/>
    <property type="gene ID" value="Bra016617"/>
</dbReference>
<dbReference type="eggNOG" id="ENOG502QVSP">
    <property type="taxonomic scope" value="Eukaryota"/>
</dbReference>
<feature type="region of interest" description="Disordered" evidence="3">
    <location>
        <begin position="328"/>
        <end position="377"/>
    </location>
</feature>
<accession>M4DJD9</accession>
<evidence type="ECO:0000256" key="3">
    <source>
        <dbReference type="SAM" id="MobiDB-lite"/>
    </source>
</evidence>
<evidence type="ECO:0000313" key="5">
    <source>
        <dbReference type="Proteomes" id="UP000011750"/>
    </source>
</evidence>
<dbReference type="STRING" id="51351.M4DJD9"/>
<dbReference type="InterPro" id="IPR029688">
    <property type="entry name" value="ICR"/>
</dbReference>
<feature type="compositionally biased region" description="Basic and acidic residues" evidence="3">
    <location>
        <begin position="275"/>
        <end position="290"/>
    </location>
</feature>